<evidence type="ECO:0000313" key="2">
    <source>
        <dbReference type="EMBL" id="RKR81131.1"/>
    </source>
</evidence>
<evidence type="ECO:0000256" key="1">
    <source>
        <dbReference type="SAM" id="SignalP"/>
    </source>
</evidence>
<dbReference type="Proteomes" id="UP000268007">
    <property type="component" value="Unassembled WGS sequence"/>
</dbReference>
<keyword evidence="1" id="KW-0732">Signal</keyword>
<dbReference type="RefSeq" id="WP_121196859.1">
    <property type="nucleotide sequence ID" value="NZ_RBKU01000001.1"/>
</dbReference>
<dbReference type="OrthoDB" id="1376102at2"/>
<feature type="chain" id="PRO_5019737858" evidence="1">
    <location>
        <begin position="21"/>
        <end position="289"/>
    </location>
</feature>
<reference evidence="2 3" key="1">
    <citation type="submission" date="2018-10" db="EMBL/GenBank/DDBJ databases">
        <title>Genomic Encyclopedia of Archaeal and Bacterial Type Strains, Phase II (KMG-II): from individual species to whole genera.</title>
        <authorList>
            <person name="Goeker M."/>
        </authorList>
    </citation>
    <scope>NUCLEOTIDE SEQUENCE [LARGE SCALE GENOMIC DNA]</scope>
    <source>
        <strain evidence="2 3">DSM 18602</strain>
    </source>
</reference>
<gene>
    <name evidence="2" type="ORF">BDD43_1275</name>
</gene>
<keyword evidence="3" id="KW-1185">Reference proteome</keyword>
<name>A0A495IXM0_9SPHI</name>
<accession>A0A495IXM0</accession>
<dbReference type="AlphaFoldDB" id="A0A495IXM0"/>
<dbReference type="EMBL" id="RBKU01000001">
    <property type="protein sequence ID" value="RKR81131.1"/>
    <property type="molecule type" value="Genomic_DNA"/>
</dbReference>
<protein>
    <submittedName>
        <fullName evidence="2">Uncharacterized protein</fullName>
    </submittedName>
</protein>
<evidence type="ECO:0000313" key="3">
    <source>
        <dbReference type="Proteomes" id="UP000268007"/>
    </source>
</evidence>
<feature type="signal peptide" evidence="1">
    <location>
        <begin position="1"/>
        <end position="20"/>
    </location>
</feature>
<comment type="caution">
    <text evidence="2">The sequence shown here is derived from an EMBL/GenBank/DDBJ whole genome shotgun (WGS) entry which is preliminary data.</text>
</comment>
<proteinExistence type="predicted"/>
<organism evidence="2 3">
    <name type="scientific">Mucilaginibacter gracilis</name>
    <dbReference type="NCBI Taxonomy" id="423350"/>
    <lineage>
        <taxon>Bacteria</taxon>
        <taxon>Pseudomonadati</taxon>
        <taxon>Bacteroidota</taxon>
        <taxon>Sphingobacteriia</taxon>
        <taxon>Sphingobacteriales</taxon>
        <taxon>Sphingobacteriaceae</taxon>
        <taxon>Mucilaginibacter</taxon>
    </lineage>
</organism>
<sequence length="289" mass="31709">MKKSLSIIALFLFIGAQSHAQKQMIFKMLVKPNYHYDMVMNMNMNMEMNISGDSATINQIKSGQSFPMIMNAQSAVNGDIKTGLVNAVNKIPFTMTMKTLASKMNINGKENPMPVPATSTVMYGTYTADGKMNLDSIAGTKATDEIKNSMTTTIKGIQAIVKFPEKPMKIGDSFTQDTPMDLPIADMQLKLISKTTYKLTAIEDNIAYFDAVYDITMDVAGNAAGMAMAMNMTGDGDGKLVFDIKANYPTSIKKNMNINYNMTMPQAAGVKMDGKMKMLMDMKTTISSK</sequence>